<accession>A0A1D1VCA2</accession>
<dbReference type="EMBL" id="BDGG01000005">
    <property type="protein sequence ID" value="GAU99264.1"/>
    <property type="molecule type" value="Genomic_DNA"/>
</dbReference>
<gene>
    <name evidence="11" type="primary">RvY_10292-1</name>
    <name evidence="11" type="synonym">RvY_10292.1</name>
    <name evidence="11" type="ORF">RvY_10292</name>
</gene>
<name>A0A1D1VCA2_RAMVA</name>
<dbReference type="GO" id="GO:0030141">
    <property type="term" value="C:secretory granule"/>
    <property type="evidence" value="ECO:0007669"/>
    <property type="project" value="InterPro"/>
</dbReference>
<dbReference type="InterPro" id="IPR029021">
    <property type="entry name" value="Prot-tyrosine_phosphatase-like"/>
</dbReference>
<feature type="domain" description="Tyrosine specific protein phosphatases" evidence="10">
    <location>
        <begin position="252"/>
        <end position="327"/>
    </location>
</feature>
<dbReference type="GO" id="GO:0030659">
    <property type="term" value="C:cytoplasmic vesicle membrane"/>
    <property type="evidence" value="ECO:0007669"/>
    <property type="project" value="UniProtKB-SubCell"/>
</dbReference>
<keyword evidence="3" id="KW-0732">Signal</keyword>
<evidence type="ECO:0000313" key="11">
    <source>
        <dbReference type="EMBL" id="GAU99264.1"/>
    </source>
</evidence>
<evidence type="ECO:0000256" key="8">
    <source>
        <dbReference type="SAM" id="MobiDB-lite"/>
    </source>
</evidence>
<dbReference type="InterPro" id="IPR003595">
    <property type="entry name" value="Tyr_Pase_cat"/>
</dbReference>
<dbReference type="InterPro" id="IPR033522">
    <property type="entry name" value="IA-2/IA-2_beta"/>
</dbReference>
<reference evidence="11 12" key="1">
    <citation type="journal article" date="2016" name="Nat. Commun.">
        <title>Extremotolerant tardigrade genome and improved radiotolerance of human cultured cells by tardigrade-unique protein.</title>
        <authorList>
            <person name="Hashimoto T."/>
            <person name="Horikawa D.D."/>
            <person name="Saito Y."/>
            <person name="Kuwahara H."/>
            <person name="Kozuka-Hata H."/>
            <person name="Shin-I T."/>
            <person name="Minakuchi Y."/>
            <person name="Ohishi K."/>
            <person name="Motoyama A."/>
            <person name="Aizu T."/>
            <person name="Enomoto A."/>
            <person name="Kondo K."/>
            <person name="Tanaka S."/>
            <person name="Hara Y."/>
            <person name="Koshikawa S."/>
            <person name="Sagara H."/>
            <person name="Miura T."/>
            <person name="Yokobori S."/>
            <person name="Miyagawa K."/>
            <person name="Suzuki Y."/>
            <person name="Kubo T."/>
            <person name="Oyama M."/>
            <person name="Kohara Y."/>
            <person name="Fujiyama A."/>
            <person name="Arakawa K."/>
            <person name="Katayama T."/>
            <person name="Toyoda A."/>
            <person name="Kunieda T."/>
        </authorList>
    </citation>
    <scope>NUCLEOTIDE SEQUENCE [LARGE SCALE GENOMIC DNA]</scope>
    <source>
        <strain evidence="11 12">YOKOZUNA-1</strain>
    </source>
</reference>
<keyword evidence="7" id="KW-0968">Cytoplasmic vesicle</keyword>
<dbReference type="PANTHER" id="PTHR46106">
    <property type="entry name" value="IA-2 PROTEIN TYROSINE PHOSPHATASE, ISOFORM C"/>
    <property type="match status" value="1"/>
</dbReference>
<keyword evidence="4" id="KW-1133">Transmembrane helix</keyword>
<dbReference type="PANTHER" id="PTHR46106:SF4">
    <property type="entry name" value="IA-2 PROTEIN TYROSINE PHOSPHATASE, ISOFORM C"/>
    <property type="match status" value="1"/>
</dbReference>
<organism evidence="11 12">
    <name type="scientific">Ramazzottius varieornatus</name>
    <name type="common">Water bear</name>
    <name type="synonym">Tardigrade</name>
    <dbReference type="NCBI Taxonomy" id="947166"/>
    <lineage>
        <taxon>Eukaryota</taxon>
        <taxon>Metazoa</taxon>
        <taxon>Ecdysozoa</taxon>
        <taxon>Tardigrada</taxon>
        <taxon>Eutardigrada</taxon>
        <taxon>Parachela</taxon>
        <taxon>Hypsibioidea</taxon>
        <taxon>Ramazzottiidae</taxon>
        <taxon>Ramazzottius</taxon>
    </lineage>
</organism>
<dbReference type="PROSITE" id="PS50055">
    <property type="entry name" value="TYR_PHOSPHATASE_PTP"/>
    <property type="match status" value="1"/>
</dbReference>
<dbReference type="Proteomes" id="UP000186922">
    <property type="component" value="Unassembled WGS sequence"/>
</dbReference>
<dbReference type="InterPro" id="IPR000242">
    <property type="entry name" value="PTP_cat"/>
</dbReference>
<dbReference type="PROSITE" id="PS50056">
    <property type="entry name" value="TYR_PHOSPHATASE_2"/>
    <property type="match status" value="1"/>
</dbReference>
<dbReference type="GO" id="GO:0004725">
    <property type="term" value="F:protein tyrosine phosphatase activity"/>
    <property type="evidence" value="ECO:0007669"/>
    <property type="project" value="InterPro"/>
</dbReference>
<evidence type="ECO:0000256" key="3">
    <source>
        <dbReference type="ARBA" id="ARBA00022729"/>
    </source>
</evidence>
<dbReference type="Gene3D" id="3.90.190.10">
    <property type="entry name" value="Protein tyrosine phosphatase superfamily"/>
    <property type="match status" value="1"/>
</dbReference>
<dbReference type="GO" id="GO:0045202">
    <property type="term" value="C:synapse"/>
    <property type="evidence" value="ECO:0007669"/>
    <property type="project" value="TreeGrafter"/>
</dbReference>
<dbReference type="GO" id="GO:0051046">
    <property type="term" value="P:regulation of secretion"/>
    <property type="evidence" value="ECO:0007669"/>
    <property type="project" value="TreeGrafter"/>
</dbReference>
<keyword evidence="2" id="KW-0812">Transmembrane</keyword>
<evidence type="ECO:0000256" key="7">
    <source>
        <dbReference type="ARBA" id="ARBA00023329"/>
    </source>
</evidence>
<protein>
    <submittedName>
        <fullName evidence="11">Uncharacterized protein</fullName>
    </submittedName>
</protein>
<evidence type="ECO:0000313" key="12">
    <source>
        <dbReference type="Proteomes" id="UP000186922"/>
    </source>
</evidence>
<dbReference type="STRING" id="947166.A0A1D1VCA2"/>
<dbReference type="InterPro" id="IPR016130">
    <property type="entry name" value="Tyr_Pase_AS"/>
</dbReference>
<dbReference type="InterPro" id="IPR000387">
    <property type="entry name" value="Tyr_Pase_dom"/>
</dbReference>
<evidence type="ECO:0000256" key="1">
    <source>
        <dbReference type="ARBA" id="ARBA00004358"/>
    </source>
</evidence>
<feature type="region of interest" description="Disordered" evidence="8">
    <location>
        <begin position="22"/>
        <end position="53"/>
    </location>
</feature>
<evidence type="ECO:0000256" key="4">
    <source>
        <dbReference type="ARBA" id="ARBA00022989"/>
    </source>
</evidence>
<evidence type="ECO:0000256" key="2">
    <source>
        <dbReference type="ARBA" id="ARBA00022692"/>
    </source>
</evidence>
<evidence type="ECO:0000259" key="10">
    <source>
        <dbReference type="PROSITE" id="PS50056"/>
    </source>
</evidence>
<dbReference type="FunFam" id="3.90.190.10:FF:000017">
    <property type="entry name" value="receptor-type tyrosine-protein phosphatase-like N isoform X2"/>
    <property type="match status" value="1"/>
</dbReference>
<evidence type="ECO:0000256" key="6">
    <source>
        <dbReference type="ARBA" id="ARBA00023180"/>
    </source>
</evidence>
<evidence type="ECO:0000259" key="9">
    <source>
        <dbReference type="PROSITE" id="PS50055"/>
    </source>
</evidence>
<dbReference type="SMART" id="SM00404">
    <property type="entry name" value="PTPc_motif"/>
    <property type="match status" value="1"/>
</dbReference>
<sequence length="347" mass="39932">MSPLISPFQQLCRQRMASKNLESNITGSPDRGAVDRTTHSSTSSWSEEPAPTNMDITTGHMVLSYMEDHLAHKDRMNKEWESLTTYEADPRCVEAGSKLENLIKNRYPDVLPYDHTRVHLNPDVNITKSDYINANFIVDADPKNPTYIATQGPLPETVADFWQMVWERNSTAIVMLTKLREHDQDLCHIYWPKEGSEVYHNFEVHLVSEHIWCDDYLVRNFYLKNLKSNETRTVTQFHYLNWPNLGVPTSLKTFLEFRRKVNKCYKGGSSPIVVHCSDGVDRTGAYCLIDLVLNRMAKGVKEIDIAATLEHLRDQRADVVRTKEQFEFVLTAVAQEIQAILKSMPQK</sequence>
<feature type="domain" description="Tyrosine-protein phosphatase" evidence="9">
    <location>
        <begin position="76"/>
        <end position="336"/>
    </location>
</feature>
<dbReference type="Pfam" id="PF00102">
    <property type="entry name" value="Y_phosphatase"/>
    <property type="match status" value="1"/>
</dbReference>
<keyword evidence="6" id="KW-0325">Glycoprotein</keyword>
<dbReference type="AlphaFoldDB" id="A0A1D1VCA2"/>
<keyword evidence="5" id="KW-0472">Membrane</keyword>
<dbReference type="PROSITE" id="PS00383">
    <property type="entry name" value="TYR_PHOSPHATASE_1"/>
    <property type="match status" value="1"/>
</dbReference>
<dbReference type="SUPFAM" id="SSF52799">
    <property type="entry name" value="(Phosphotyrosine protein) phosphatases II"/>
    <property type="match status" value="1"/>
</dbReference>
<comment type="caution">
    <text evidence="11">The sequence shown here is derived from an EMBL/GenBank/DDBJ whole genome shotgun (WGS) entry which is preliminary data.</text>
</comment>
<keyword evidence="12" id="KW-1185">Reference proteome</keyword>
<comment type="subcellular location">
    <subcellularLocation>
        <location evidence="1">Cytoplasmic vesicle membrane</location>
        <topology evidence="1">Single-pass type I membrane protein</topology>
    </subcellularLocation>
</comment>
<dbReference type="PRINTS" id="PR00700">
    <property type="entry name" value="PRTYPHPHTASE"/>
</dbReference>
<dbReference type="SMART" id="SM00194">
    <property type="entry name" value="PTPc"/>
    <property type="match status" value="1"/>
</dbReference>
<evidence type="ECO:0000256" key="5">
    <source>
        <dbReference type="ARBA" id="ARBA00023136"/>
    </source>
</evidence>
<dbReference type="OrthoDB" id="9880441at2759"/>
<proteinExistence type="predicted"/>